<dbReference type="Proteomes" id="UP000235672">
    <property type="component" value="Unassembled WGS sequence"/>
</dbReference>
<proteinExistence type="predicted"/>
<feature type="coiled-coil region" evidence="1">
    <location>
        <begin position="132"/>
        <end position="208"/>
    </location>
</feature>
<reference evidence="2 3" key="1">
    <citation type="submission" date="2016-05" db="EMBL/GenBank/DDBJ databases">
        <title>A degradative enzymes factory behind the ericoid mycorrhizal symbiosis.</title>
        <authorList>
            <consortium name="DOE Joint Genome Institute"/>
            <person name="Martino E."/>
            <person name="Morin E."/>
            <person name="Grelet G."/>
            <person name="Kuo A."/>
            <person name="Kohler A."/>
            <person name="Daghino S."/>
            <person name="Barry K."/>
            <person name="Choi C."/>
            <person name="Cichocki N."/>
            <person name="Clum A."/>
            <person name="Copeland A."/>
            <person name="Hainaut M."/>
            <person name="Haridas S."/>
            <person name="Labutti K."/>
            <person name="Lindquist E."/>
            <person name="Lipzen A."/>
            <person name="Khouja H.-R."/>
            <person name="Murat C."/>
            <person name="Ohm R."/>
            <person name="Olson A."/>
            <person name="Spatafora J."/>
            <person name="Veneault-Fourrey C."/>
            <person name="Henrissat B."/>
            <person name="Grigoriev I."/>
            <person name="Martin F."/>
            <person name="Perotto S."/>
        </authorList>
    </citation>
    <scope>NUCLEOTIDE SEQUENCE [LARGE SCALE GENOMIC DNA]</scope>
    <source>
        <strain evidence="2 3">UAMH 7357</strain>
    </source>
</reference>
<name>A0A2J6PJV1_9HELO</name>
<protein>
    <submittedName>
        <fullName evidence="2">Uncharacterized protein</fullName>
    </submittedName>
</protein>
<evidence type="ECO:0000313" key="2">
    <source>
        <dbReference type="EMBL" id="PMD14321.1"/>
    </source>
</evidence>
<accession>A0A2J6PJV1</accession>
<sequence>MSLQQLSDANKARAEFDAEIKTLDGSSKALEDDALAALGDLDLAGPQLDSFLQGRNAFEEAYGSFKKALNHGQTIQRRCDHIKNGLASKGKEIMRMPRRTIPPPELVEESMSIILMAFGNLDEFRFDEKSRRIFFNQELEEEREEYDNLLKLHRGASGTITSREESLSKMITERDDLKAEVAARDGTIEDQEEEIRRLRCTIAARDQTIAGMQGTITARDQTISELRAEVVALQGAITEKGIDNMEEIDDIEVLIRLGRGERVFSWS</sequence>
<evidence type="ECO:0000256" key="1">
    <source>
        <dbReference type="SAM" id="Coils"/>
    </source>
</evidence>
<dbReference type="EMBL" id="KZ613523">
    <property type="protein sequence ID" value="PMD14321.1"/>
    <property type="molecule type" value="Genomic_DNA"/>
</dbReference>
<evidence type="ECO:0000313" key="3">
    <source>
        <dbReference type="Proteomes" id="UP000235672"/>
    </source>
</evidence>
<organism evidence="2 3">
    <name type="scientific">Hyaloscypha hepaticicola</name>
    <dbReference type="NCBI Taxonomy" id="2082293"/>
    <lineage>
        <taxon>Eukaryota</taxon>
        <taxon>Fungi</taxon>
        <taxon>Dikarya</taxon>
        <taxon>Ascomycota</taxon>
        <taxon>Pezizomycotina</taxon>
        <taxon>Leotiomycetes</taxon>
        <taxon>Helotiales</taxon>
        <taxon>Hyaloscyphaceae</taxon>
        <taxon>Hyaloscypha</taxon>
    </lineage>
</organism>
<gene>
    <name evidence="2" type="ORF">NA56DRAFT_736143</name>
</gene>
<keyword evidence="1" id="KW-0175">Coiled coil</keyword>
<dbReference type="AlphaFoldDB" id="A0A2J6PJV1"/>
<keyword evidence="3" id="KW-1185">Reference proteome</keyword>